<evidence type="ECO:0000256" key="3">
    <source>
        <dbReference type="ARBA" id="ARBA00022603"/>
    </source>
</evidence>
<evidence type="ECO:0000256" key="7">
    <source>
        <dbReference type="RuleBase" id="RU364114"/>
    </source>
</evidence>
<comment type="similarity">
    <text evidence="2 7">Belongs to the NDUFAF7 family.</text>
</comment>
<keyword evidence="3 7" id="KW-0489">Methyltransferase</keyword>
<evidence type="ECO:0000256" key="2">
    <source>
        <dbReference type="ARBA" id="ARBA00005891"/>
    </source>
</evidence>
<comment type="catalytic activity">
    <reaction evidence="6 7">
        <text>L-arginyl-[protein] + 2 S-adenosyl-L-methionine = N(omega),N(omega)'-dimethyl-L-arginyl-[protein] + 2 S-adenosyl-L-homocysteine + 2 H(+)</text>
        <dbReference type="Rhea" id="RHEA:48108"/>
        <dbReference type="Rhea" id="RHEA-COMP:10532"/>
        <dbReference type="Rhea" id="RHEA-COMP:11992"/>
        <dbReference type="ChEBI" id="CHEBI:15378"/>
        <dbReference type="ChEBI" id="CHEBI:29965"/>
        <dbReference type="ChEBI" id="CHEBI:57856"/>
        <dbReference type="ChEBI" id="CHEBI:59789"/>
        <dbReference type="ChEBI" id="CHEBI:88221"/>
        <dbReference type="EC" id="2.1.1.320"/>
    </reaction>
</comment>
<evidence type="ECO:0000256" key="1">
    <source>
        <dbReference type="ARBA" id="ARBA00004173"/>
    </source>
</evidence>
<dbReference type="PANTHER" id="PTHR12049:SF5">
    <property type="entry name" value="PROTEIN ARGININE METHYLTRANSFERASE NDUFAF7 HOMOLOG, MITOCHONDRIAL"/>
    <property type="match status" value="1"/>
</dbReference>
<dbReference type="Proteomes" id="UP001491310">
    <property type="component" value="Unassembled WGS sequence"/>
</dbReference>
<dbReference type="Gene3D" id="3.40.50.12710">
    <property type="match status" value="1"/>
</dbReference>
<keyword evidence="5 7" id="KW-0496">Mitochondrion</keyword>
<evidence type="ECO:0000313" key="8">
    <source>
        <dbReference type="EMBL" id="KAK9915553.1"/>
    </source>
</evidence>
<dbReference type="EC" id="2.1.1.320" evidence="7"/>
<dbReference type="SUPFAM" id="SSF53335">
    <property type="entry name" value="S-adenosyl-L-methionine-dependent methyltransferases"/>
    <property type="match status" value="1"/>
</dbReference>
<reference evidence="8 9" key="1">
    <citation type="journal article" date="2024" name="Nat. Commun.">
        <title>Phylogenomics reveals the evolutionary origins of lichenization in chlorophyte algae.</title>
        <authorList>
            <person name="Puginier C."/>
            <person name="Libourel C."/>
            <person name="Otte J."/>
            <person name="Skaloud P."/>
            <person name="Haon M."/>
            <person name="Grisel S."/>
            <person name="Petersen M."/>
            <person name="Berrin J.G."/>
            <person name="Delaux P.M."/>
            <person name="Dal Grande F."/>
            <person name="Keller J."/>
        </authorList>
    </citation>
    <scope>NUCLEOTIDE SEQUENCE [LARGE SCALE GENOMIC DNA]</scope>
    <source>
        <strain evidence="8 9">SAG 216-7</strain>
    </source>
</reference>
<name>A0ABR2YUL8_9CHLO</name>
<evidence type="ECO:0000256" key="4">
    <source>
        <dbReference type="ARBA" id="ARBA00022679"/>
    </source>
</evidence>
<dbReference type="Pfam" id="PF02636">
    <property type="entry name" value="Methyltransf_28"/>
    <property type="match status" value="1"/>
</dbReference>
<protein>
    <recommendedName>
        <fullName evidence="7">Protein arginine methyltransferase NDUFAF7</fullName>
        <ecNumber evidence="7">2.1.1.320</ecNumber>
    </recommendedName>
</protein>
<proteinExistence type="inferred from homology"/>
<evidence type="ECO:0000256" key="5">
    <source>
        <dbReference type="ARBA" id="ARBA00023128"/>
    </source>
</evidence>
<dbReference type="EMBL" id="JALJOT010000004">
    <property type="protein sequence ID" value="KAK9915553.1"/>
    <property type="molecule type" value="Genomic_DNA"/>
</dbReference>
<organism evidence="8 9">
    <name type="scientific">Coccomyxa subellipsoidea</name>
    <dbReference type="NCBI Taxonomy" id="248742"/>
    <lineage>
        <taxon>Eukaryota</taxon>
        <taxon>Viridiplantae</taxon>
        <taxon>Chlorophyta</taxon>
        <taxon>core chlorophytes</taxon>
        <taxon>Trebouxiophyceae</taxon>
        <taxon>Trebouxiophyceae incertae sedis</taxon>
        <taxon>Coccomyxaceae</taxon>
        <taxon>Coccomyxa</taxon>
    </lineage>
</organism>
<sequence length="240" mass="26607">MLQAVRCLSGAQLRIRQGICASRSISSNSPNNTQELLAQDPPQLLRDYLQKSLYDPKEGYFTSSRESLPVGSIGQPLVFKEILGQADYLAAVKHRYNQLQASWLTPSEIFTPYYGHAISNFILDKHSQMAEHGTPLRIFEIGGGTGTLARDVLDHLRGTYLVKAGTADIFFPTDFSMLERMYNKVARQGLASAGGTSTAVMKNEAFMKRYASIIDTTTSNGYNPLLQDYSNTSFFVGQRS</sequence>
<evidence type="ECO:0000256" key="6">
    <source>
        <dbReference type="ARBA" id="ARBA00048612"/>
    </source>
</evidence>
<dbReference type="InterPro" id="IPR029063">
    <property type="entry name" value="SAM-dependent_MTases_sf"/>
</dbReference>
<gene>
    <name evidence="8" type="ORF">WJX75_000635</name>
</gene>
<keyword evidence="9" id="KW-1185">Reference proteome</keyword>
<accession>A0ABR2YUL8</accession>
<comment type="function">
    <text evidence="7">Arginine methyltransferase involved in the assembly or stability of mitochondrial NADH:ubiquinone oxidoreductase complex (complex I).</text>
</comment>
<dbReference type="InterPro" id="IPR003788">
    <property type="entry name" value="NDUFAF7"/>
</dbReference>
<comment type="subcellular location">
    <subcellularLocation>
        <location evidence="1 7">Mitochondrion</location>
    </subcellularLocation>
</comment>
<comment type="caution">
    <text evidence="8">The sequence shown here is derived from an EMBL/GenBank/DDBJ whole genome shotgun (WGS) entry which is preliminary data.</text>
</comment>
<evidence type="ECO:0000313" key="9">
    <source>
        <dbReference type="Proteomes" id="UP001491310"/>
    </source>
</evidence>
<dbReference type="PANTHER" id="PTHR12049">
    <property type="entry name" value="PROTEIN ARGININE METHYLTRANSFERASE NDUFAF7, MITOCHONDRIAL"/>
    <property type="match status" value="1"/>
</dbReference>
<dbReference type="InterPro" id="IPR038375">
    <property type="entry name" value="NDUFAF7_sf"/>
</dbReference>
<keyword evidence="4 7" id="KW-0808">Transferase</keyword>